<protein>
    <submittedName>
        <fullName evidence="1">Uncharacterized protein</fullName>
    </submittedName>
</protein>
<name>A0A843X3Q1_COLES</name>
<dbReference type="EMBL" id="NMUH01005601">
    <property type="protein sequence ID" value="MQM13191.1"/>
    <property type="molecule type" value="Genomic_DNA"/>
</dbReference>
<sequence length="80" mass="9197">MSKLQLSFPSHNRTPKHHGCLNTLHQTLGDEFTYFWGRVEEFLGAGEQGIAHTKPFFFPFLSAATCTNCLFEVDQRYKCI</sequence>
<reference evidence="1" key="1">
    <citation type="submission" date="2017-07" db="EMBL/GenBank/DDBJ databases">
        <title>Taro Niue Genome Assembly and Annotation.</title>
        <authorList>
            <person name="Atibalentja N."/>
            <person name="Keating K."/>
            <person name="Fields C.J."/>
        </authorList>
    </citation>
    <scope>NUCLEOTIDE SEQUENCE</scope>
    <source>
        <strain evidence="1">Niue_2</strain>
        <tissue evidence="1">Leaf</tissue>
    </source>
</reference>
<gene>
    <name evidence="1" type="ORF">Taro_046113</name>
</gene>
<dbReference type="AlphaFoldDB" id="A0A843X3Q1"/>
<keyword evidence="2" id="KW-1185">Reference proteome</keyword>
<comment type="caution">
    <text evidence="1">The sequence shown here is derived from an EMBL/GenBank/DDBJ whole genome shotgun (WGS) entry which is preliminary data.</text>
</comment>
<accession>A0A843X3Q1</accession>
<dbReference type="Proteomes" id="UP000652761">
    <property type="component" value="Unassembled WGS sequence"/>
</dbReference>
<evidence type="ECO:0000313" key="2">
    <source>
        <dbReference type="Proteomes" id="UP000652761"/>
    </source>
</evidence>
<proteinExistence type="predicted"/>
<organism evidence="1 2">
    <name type="scientific">Colocasia esculenta</name>
    <name type="common">Wild taro</name>
    <name type="synonym">Arum esculentum</name>
    <dbReference type="NCBI Taxonomy" id="4460"/>
    <lineage>
        <taxon>Eukaryota</taxon>
        <taxon>Viridiplantae</taxon>
        <taxon>Streptophyta</taxon>
        <taxon>Embryophyta</taxon>
        <taxon>Tracheophyta</taxon>
        <taxon>Spermatophyta</taxon>
        <taxon>Magnoliopsida</taxon>
        <taxon>Liliopsida</taxon>
        <taxon>Araceae</taxon>
        <taxon>Aroideae</taxon>
        <taxon>Colocasieae</taxon>
        <taxon>Colocasia</taxon>
    </lineage>
</organism>
<evidence type="ECO:0000313" key="1">
    <source>
        <dbReference type="EMBL" id="MQM13191.1"/>
    </source>
</evidence>